<organism evidence="1 2">
    <name type="scientific">Niastella soli</name>
    <dbReference type="NCBI Taxonomy" id="2821487"/>
    <lineage>
        <taxon>Bacteria</taxon>
        <taxon>Pseudomonadati</taxon>
        <taxon>Bacteroidota</taxon>
        <taxon>Chitinophagia</taxon>
        <taxon>Chitinophagales</taxon>
        <taxon>Chitinophagaceae</taxon>
        <taxon>Niastella</taxon>
    </lineage>
</organism>
<accession>A0ABS3YM20</accession>
<reference evidence="1 2" key="1">
    <citation type="submission" date="2021-03" db="EMBL/GenBank/DDBJ databases">
        <title>Assistant Professor.</title>
        <authorList>
            <person name="Huq M.A."/>
        </authorList>
    </citation>
    <scope>NUCLEOTIDE SEQUENCE [LARGE SCALE GENOMIC DNA]</scope>
    <source>
        <strain evidence="1 2">MAH-29</strain>
    </source>
</reference>
<evidence type="ECO:0000313" key="1">
    <source>
        <dbReference type="EMBL" id="MBO9198883.1"/>
    </source>
</evidence>
<comment type="caution">
    <text evidence="1">The sequence shown here is derived from an EMBL/GenBank/DDBJ whole genome shotgun (WGS) entry which is preliminary data.</text>
</comment>
<evidence type="ECO:0008006" key="3">
    <source>
        <dbReference type="Google" id="ProtNLM"/>
    </source>
</evidence>
<name>A0ABS3YM20_9BACT</name>
<dbReference type="EMBL" id="JAGHKO010000001">
    <property type="protein sequence ID" value="MBO9198883.1"/>
    <property type="molecule type" value="Genomic_DNA"/>
</dbReference>
<keyword evidence="2" id="KW-1185">Reference proteome</keyword>
<evidence type="ECO:0000313" key="2">
    <source>
        <dbReference type="Proteomes" id="UP000677244"/>
    </source>
</evidence>
<dbReference type="RefSeq" id="WP_209136967.1">
    <property type="nucleotide sequence ID" value="NZ_JAGHKO010000001.1"/>
</dbReference>
<sequence length="350" mass="40739">MKWFPLFTFFLNIFLQTKAQNDSLNQLFIKKHCGETHLNISPRFVTADEKIPSFFSNFEVLDLRHDTSRVGFTITSNSRNEFLFKESTSNALLNFFNRYAKPDGTKSFLILIKKFWLYDSVFSTGTSAYWARAGRVEFRGEAFLKIDNGYRPYTFLDTVITSPHSVKDMSIFRLSNLLYDFLGKIVHSDETATLKRNSYTIDELMTLNKKRFSYPMDTAMVLQSGVYANVEEFRNNRPSITNFEIKPDEDGLGQLYLKDESNDSYFSRKMFGYCDGKQCYVMMDGNLFPVLSVDHAFYVFGSREYKRKATRVPLVFLFPGMIVYGTYDVNEKISRKMHLFSLDPLSGKIY</sequence>
<dbReference type="Proteomes" id="UP000677244">
    <property type="component" value="Unassembled WGS sequence"/>
</dbReference>
<gene>
    <name evidence="1" type="ORF">J7I42_01320</name>
</gene>
<proteinExistence type="predicted"/>
<protein>
    <recommendedName>
        <fullName evidence="3">YARHG domain-containing protein</fullName>
    </recommendedName>
</protein>